<protein>
    <recommendedName>
        <fullName evidence="4">Mediator complex subunit 15 KIX domain-containing protein</fullName>
    </recommendedName>
</protein>
<dbReference type="SUPFAM" id="SSF47040">
    <property type="entry name" value="Kix domain of CBP (creb binding protein)"/>
    <property type="match status" value="2"/>
</dbReference>
<feature type="region of interest" description="Disordered" evidence="3">
    <location>
        <begin position="240"/>
        <end position="288"/>
    </location>
</feature>
<feature type="compositionally biased region" description="Gly residues" evidence="3">
    <location>
        <begin position="16"/>
        <end position="30"/>
    </location>
</feature>
<dbReference type="PANTHER" id="PTHR33137:SF4">
    <property type="entry name" value="MEDIATOR OF RNA POLYMERASE II TRANSCRIPTION SUBUNIT 15A-RELATED"/>
    <property type="match status" value="1"/>
</dbReference>
<dbReference type="FunFam" id="1.10.246.20:FF:000003">
    <property type="entry name" value="Mediator of RNA polymerase II transcription subunit 15a"/>
    <property type="match status" value="2"/>
</dbReference>
<dbReference type="Proteomes" id="UP001324115">
    <property type="component" value="Unassembled WGS sequence"/>
</dbReference>
<dbReference type="InterPro" id="IPR036529">
    <property type="entry name" value="KIX_dom_sf"/>
</dbReference>
<dbReference type="AlphaFoldDB" id="A0AAN7IQG1"/>
<dbReference type="InterPro" id="IPR036546">
    <property type="entry name" value="MED15_KIX"/>
</dbReference>
<keyword evidence="2" id="KW-0539">Nucleus</keyword>
<feature type="region of interest" description="Disordered" evidence="3">
    <location>
        <begin position="117"/>
        <end position="162"/>
    </location>
</feature>
<dbReference type="InterPro" id="IPR044661">
    <property type="entry name" value="MED15a/b/c-like"/>
</dbReference>
<organism evidence="5 6">
    <name type="scientific">Quercus rubra</name>
    <name type="common">Northern red oak</name>
    <name type="synonym">Quercus borealis</name>
    <dbReference type="NCBI Taxonomy" id="3512"/>
    <lineage>
        <taxon>Eukaryota</taxon>
        <taxon>Viridiplantae</taxon>
        <taxon>Streptophyta</taxon>
        <taxon>Embryophyta</taxon>
        <taxon>Tracheophyta</taxon>
        <taxon>Spermatophyta</taxon>
        <taxon>Magnoliopsida</taxon>
        <taxon>eudicotyledons</taxon>
        <taxon>Gunneridae</taxon>
        <taxon>Pentapetalae</taxon>
        <taxon>rosids</taxon>
        <taxon>fabids</taxon>
        <taxon>Fagales</taxon>
        <taxon>Fagaceae</taxon>
        <taxon>Quercus</taxon>
    </lineage>
</organism>
<evidence type="ECO:0000259" key="4">
    <source>
        <dbReference type="Pfam" id="PF16987"/>
    </source>
</evidence>
<feature type="compositionally biased region" description="Polar residues" evidence="3">
    <location>
        <begin position="117"/>
        <end position="133"/>
    </location>
</feature>
<evidence type="ECO:0000313" key="5">
    <source>
        <dbReference type="EMBL" id="KAK4590258.1"/>
    </source>
</evidence>
<sequence>MDNNNWRPNPSQVPVVGGGGGVGGGGVGAPGGGGGEAAMDFVDWRSRVQPDSRQRIVNKIMETLKRCLPVSGQEGLHELRKIAIKFEEKIYTAATSQSDYLRQISLKMLTMETSKNPIGNALPSNSAGNSNKSPDAGPVVGGGGVGGGGVGAPGGGGGEAAMNSVDWRSQLQPDSRRRIVNKVMETLKRHLPVSGQEGLHELRKIAIRFEEKIYTAATSQSDYLRKISLKMLTMETKSQNPIGNALPSNSAGNSSKSPDAGMSMQPQVHNPGQSLPIPLSANQSHQQMLSQNIQNNIPSAGVQSTASLPSALPPVSGLSQNLIPNVVGHFQL</sequence>
<dbReference type="EMBL" id="JAXUIC010000005">
    <property type="protein sequence ID" value="KAK4590258.1"/>
    <property type="molecule type" value="Genomic_DNA"/>
</dbReference>
<feature type="domain" description="Mediator complex subunit 15 KIX" evidence="4">
    <location>
        <begin position="165"/>
        <end position="244"/>
    </location>
</feature>
<reference evidence="5 6" key="1">
    <citation type="journal article" date="2023" name="G3 (Bethesda)">
        <title>A haplotype-resolved chromosome-scale genome for Quercus rubra L. provides insights into the genetics of adaptive traits for red oak species.</title>
        <authorList>
            <person name="Kapoor B."/>
            <person name="Jenkins J."/>
            <person name="Schmutz J."/>
            <person name="Zhebentyayeva T."/>
            <person name="Kuelheim C."/>
            <person name="Coggeshall M."/>
            <person name="Heim C."/>
            <person name="Lasky J.R."/>
            <person name="Leites L."/>
            <person name="Islam-Faridi N."/>
            <person name="Romero-Severson J."/>
            <person name="DeLeo V.L."/>
            <person name="Lucas S.M."/>
            <person name="Lazic D."/>
            <person name="Gailing O."/>
            <person name="Carlson J."/>
            <person name="Staton M."/>
        </authorList>
    </citation>
    <scope>NUCLEOTIDE SEQUENCE [LARGE SCALE GENOMIC DNA]</scope>
    <source>
        <strain evidence="5">Pseudo-F2</strain>
    </source>
</reference>
<comment type="caution">
    <text evidence="5">The sequence shown here is derived from an EMBL/GenBank/DDBJ whole genome shotgun (WGS) entry which is preliminary data.</text>
</comment>
<gene>
    <name evidence="5" type="ORF">RGQ29_020697</name>
</gene>
<evidence type="ECO:0000256" key="3">
    <source>
        <dbReference type="SAM" id="MobiDB-lite"/>
    </source>
</evidence>
<dbReference type="GO" id="GO:0031490">
    <property type="term" value="F:chromatin DNA binding"/>
    <property type="evidence" value="ECO:0007669"/>
    <property type="project" value="InterPro"/>
</dbReference>
<feature type="compositionally biased region" description="Polar residues" evidence="3">
    <location>
        <begin position="240"/>
        <end position="257"/>
    </location>
</feature>
<feature type="compositionally biased region" description="Polar residues" evidence="3">
    <location>
        <begin position="264"/>
        <end position="273"/>
    </location>
</feature>
<feature type="region of interest" description="Disordered" evidence="3">
    <location>
        <begin position="1"/>
        <end position="30"/>
    </location>
</feature>
<feature type="compositionally biased region" description="Gly residues" evidence="3">
    <location>
        <begin position="139"/>
        <end position="159"/>
    </location>
</feature>
<dbReference type="Gene3D" id="1.10.246.20">
    <property type="entry name" value="Coactivator CBP, KIX domain"/>
    <property type="match status" value="2"/>
</dbReference>
<proteinExistence type="predicted"/>
<dbReference type="GO" id="GO:0003713">
    <property type="term" value="F:transcription coactivator activity"/>
    <property type="evidence" value="ECO:0007669"/>
    <property type="project" value="InterPro"/>
</dbReference>
<accession>A0AAN7IQG1</accession>
<evidence type="ECO:0000256" key="2">
    <source>
        <dbReference type="ARBA" id="ARBA00023242"/>
    </source>
</evidence>
<evidence type="ECO:0000256" key="1">
    <source>
        <dbReference type="ARBA" id="ARBA00004123"/>
    </source>
</evidence>
<keyword evidence="6" id="KW-1185">Reference proteome</keyword>
<dbReference type="GO" id="GO:0005634">
    <property type="term" value="C:nucleus"/>
    <property type="evidence" value="ECO:0007669"/>
    <property type="project" value="UniProtKB-SubCell"/>
</dbReference>
<feature type="domain" description="Mediator complex subunit 15 KIX" evidence="4">
    <location>
        <begin position="43"/>
        <end position="115"/>
    </location>
</feature>
<evidence type="ECO:0000313" key="6">
    <source>
        <dbReference type="Proteomes" id="UP001324115"/>
    </source>
</evidence>
<name>A0AAN7IQG1_QUERU</name>
<comment type="subcellular location">
    <subcellularLocation>
        <location evidence="1">Nucleus</location>
    </subcellularLocation>
</comment>
<dbReference type="PANTHER" id="PTHR33137">
    <property type="entry name" value="MEDIATOR OF RNA POLYMERASE II TRANSCRIPTION SUBUNIT 15A-RELATED"/>
    <property type="match status" value="1"/>
</dbReference>
<feature type="compositionally biased region" description="Polar residues" evidence="3">
    <location>
        <begin position="1"/>
        <end position="12"/>
    </location>
</feature>
<dbReference type="Pfam" id="PF16987">
    <property type="entry name" value="KIX_2"/>
    <property type="match status" value="2"/>
</dbReference>